<keyword evidence="3" id="KW-1185">Reference proteome</keyword>
<accession>A0A848HAS2</accession>
<comment type="caution">
    <text evidence="2">The sequence shown here is derived from an EMBL/GenBank/DDBJ whole genome shotgun (WGS) entry which is preliminary data.</text>
</comment>
<organism evidence="2 3">
    <name type="scientific">Ramlibacter agri</name>
    <dbReference type="NCBI Taxonomy" id="2728837"/>
    <lineage>
        <taxon>Bacteria</taxon>
        <taxon>Pseudomonadati</taxon>
        <taxon>Pseudomonadota</taxon>
        <taxon>Betaproteobacteria</taxon>
        <taxon>Burkholderiales</taxon>
        <taxon>Comamonadaceae</taxon>
        <taxon>Ramlibacter</taxon>
    </lineage>
</organism>
<name>A0A848HAS2_9BURK</name>
<dbReference type="GO" id="GO:0035438">
    <property type="term" value="F:cyclic-di-GMP binding"/>
    <property type="evidence" value="ECO:0007669"/>
    <property type="project" value="InterPro"/>
</dbReference>
<dbReference type="AlphaFoldDB" id="A0A848HAS2"/>
<dbReference type="Proteomes" id="UP000541185">
    <property type="component" value="Unassembled WGS sequence"/>
</dbReference>
<sequence length="120" mass="12998">MAAEKLTIAVPLRRREDRRAAERFVASMPASVNGGEATTQDLSATGLSFVVDRPYAPGDRIEVTIEYLLDGHHYPLQCEAEVVRVQEGPLGYTIGARLAPASQPAVAVPSEPEARLRRAT</sequence>
<dbReference type="EMBL" id="JABBFX010000001">
    <property type="protein sequence ID" value="NML45563.1"/>
    <property type="molecule type" value="Genomic_DNA"/>
</dbReference>
<reference evidence="2 3" key="1">
    <citation type="submission" date="2020-04" db="EMBL/GenBank/DDBJ databases">
        <title>Ramlibacter sp. G-1-2-2 isolated from soil.</title>
        <authorList>
            <person name="Dahal R.H."/>
        </authorList>
    </citation>
    <scope>NUCLEOTIDE SEQUENCE [LARGE SCALE GENOMIC DNA]</scope>
    <source>
        <strain evidence="2 3">G-1-2-2</strain>
    </source>
</reference>
<evidence type="ECO:0000313" key="3">
    <source>
        <dbReference type="Proteomes" id="UP000541185"/>
    </source>
</evidence>
<protein>
    <submittedName>
        <fullName evidence="2">PilZ domain-containing protein</fullName>
    </submittedName>
</protein>
<dbReference type="SUPFAM" id="SSF141371">
    <property type="entry name" value="PilZ domain-like"/>
    <property type="match status" value="1"/>
</dbReference>
<dbReference type="Pfam" id="PF07238">
    <property type="entry name" value="PilZ"/>
    <property type="match status" value="1"/>
</dbReference>
<feature type="domain" description="PilZ" evidence="1">
    <location>
        <begin position="17"/>
        <end position="100"/>
    </location>
</feature>
<dbReference type="RefSeq" id="WP_169419638.1">
    <property type="nucleotide sequence ID" value="NZ_JABBFX010000001.1"/>
</dbReference>
<evidence type="ECO:0000259" key="1">
    <source>
        <dbReference type="Pfam" id="PF07238"/>
    </source>
</evidence>
<dbReference type="InterPro" id="IPR009875">
    <property type="entry name" value="PilZ_domain"/>
</dbReference>
<proteinExistence type="predicted"/>
<gene>
    <name evidence="2" type="ORF">HHL11_17555</name>
</gene>
<dbReference type="Gene3D" id="2.40.10.220">
    <property type="entry name" value="predicted glycosyltransferase like domains"/>
    <property type="match status" value="1"/>
</dbReference>
<evidence type="ECO:0000313" key="2">
    <source>
        <dbReference type="EMBL" id="NML45563.1"/>
    </source>
</evidence>